<dbReference type="InterPro" id="IPR043502">
    <property type="entry name" value="DNA/RNA_pol_sf"/>
</dbReference>
<dbReference type="SUPFAM" id="SSF53098">
    <property type="entry name" value="Ribonuclease H-like"/>
    <property type="match status" value="1"/>
</dbReference>
<evidence type="ECO:0000259" key="1">
    <source>
        <dbReference type="PROSITE" id="PS50878"/>
    </source>
</evidence>
<dbReference type="InterPro" id="IPR002156">
    <property type="entry name" value="RNaseH_domain"/>
</dbReference>
<dbReference type="EMBL" id="JEMT01025286">
    <property type="protein sequence ID" value="EXX61562.1"/>
    <property type="molecule type" value="Genomic_DNA"/>
</dbReference>
<keyword evidence="4" id="KW-1185">Reference proteome</keyword>
<dbReference type="OMA" id="LEVICKA"/>
<dbReference type="GO" id="GO:0004523">
    <property type="term" value="F:RNA-DNA hybrid ribonuclease activity"/>
    <property type="evidence" value="ECO:0007669"/>
    <property type="project" value="InterPro"/>
</dbReference>
<dbReference type="CDD" id="cd01650">
    <property type="entry name" value="RT_nLTR_like"/>
    <property type="match status" value="1"/>
</dbReference>
<dbReference type="Gene3D" id="3.30.420.10">
    <property type="entry name" value="Ribonuclease H-like superfamily/Ribonuclease H"/>
    <property type="match status" value="1"/>
</dbReference>
<dbReference type="PANTHER" id="PTHR19446">
    <property type="entry name" value="REVERSE TRANSCRIPTASES"/>
    <property type="match status" value="1"/>
</dbReference>
<evidence type="ECO:0000259" key="2">
    <source>
        <dbReference type="PROSITE" id="PS50879"/>
    </source>
</evidence>
<feature type="domain" description="RNase H type-1" evidence="2">
    <location>
        <begin position="1009"/>
        <end position="1135"/>
    </location>
</feature>
<protein>
    <recommendedName>
        <fullName evidence="5">RNA-directed DNA polymerase from mobile element jockey-like</fullName>
    </recommendedName>
</protein>
<dbReference type="InterPro" id="IPR012337">
    <property type="entry name" value="RNaseH-like_sf"/>
</dbReference>
<proteinExistence type="predicted"/>
<sequence length="1296" mass="147317">MPVLSVLFKVAKTIRFLHKNPTLYSVSFESKWSSYYLRLNNLLFVYKQIFVTPIVLPSSLRDERIDDFANLLQMLENMTLLLRSLLLLKEKEFQASSIQAKIDARNNNFTNDISTFIESALSRTRRRIVLDRVFIDHPTRPTLLTFSDAIDQEVIEHFQNFVPITSNPPSSIQDLPERWSNAYAPLADVSPTIFDSLIDPPTLEEWSSTISSMPNDKAPGLSMISYEMLKHLGPSASALLFNLICACLSDANIPDLWRQATVFPISKPHEWKCQLKNTRPITLLEVICKALVKLFYNRLAPLLASHYVFQGGNFAGLPGGSYRDPIITLESIIHDSVVTKQPLWIFSQDISKAFDSVDLSMLRFALQRLRLPQNAIQFLLSLFMSRFNRVITAHGPTPSYRVRIGIDQGEVISPLLWVIYLDPLLTALHNEKNDSYHLVSPMAPDFVSLSSHSLDVLEINNLVFMDDSTLISSSKEGMEHMLSITEEFYCLNNTSANHNKYVLATNAIATSHDLSPIAFTLMTSSLNTTTNIIVTPIPMSSSFRFLGVWFNINGSRNFIRQQLKRECNSFSAILRPAKLTVQQVVYLYNTVLIPKLDYRMQVTHLSEVECSTITSSIRALVKHKAKLSRSVPNVVLYLTQALGLINLFSFQQQSHFTNLFLLANSSSAFMKSLFNYRLRFIQFYCLILISPLMVLDWSCWSSLLIFKQDYIANTLASLLSTPFHLSRANLSPVPDLTYPNGHTPIYQCLSLDVFKTNLTRLRKRGLFYLSQLLTPQGTHLLSWSVIYANSIQKRGNARLPNWYKNLSANVTIPDKSGLLKDQFMTKQRPVSQIAKELTFCTPPSGYKKNWIVTMNDDGFPIFGKQIQIQPKHSTCTIVHWTSDCLSRLSDLITLQPCPGCNLNINISSYSKKFVATSSVSCSYSASLRHSWILPMKKSSIMSHTSSLTATVSWAEIMDFVTLTCNPSVRSVLAADIPNISFNTVDIAAPTTHLITAGEVAASSSVVLSPNSHYTFYTDGSLINLGTSDRGIIHDWPSSSRAEAAAIYAALSASPANSVVHIYTNSQSSIEGLKHCFLSNYSDSRLYYKTTNFELWAIIQQLIVDKQLSILPFKVKAHSNFYWNDFADSLANTAHTSDDAVLISRLDLTAVHDYIMIYDDVVCESNPRHLFKQYHQMLYMKDLLALSRFCFLSLLMDPSRYMVDWALTWHTLMFQPKFDNSFTKENVSRHHTLKFQLFLEDLPTLESLKRIRPNLYVEILTYHSCEDHLEDFMHLFLCKKHRVKLHHILTSYLHHFT</sequence>
<evidence type="ECO:0008006" key="5">
    <source>
        <dbReference type="Google" id="ProtNLM"/>
    </source>
</evidence>
<dbReference type="InterPro" id="IPR036397">
    <property type="entry name" value="RNaseH_sf"/>
</dbReference>
<feature type="domain" description="Reverse transcriptase" evidence="1">
    <location>
        <begin position="246"/>
        <end position="550"/>
    </location>
</feature>
<gene>
    <name evidence="3" type="ORF">RirG_169990</name>
</gene>
<name>A0A015IWC3_RHIIW</name>
<dbReference type="PROSITE" id="PS50878">
    <property type="entry name" value="RT_POL"/>
    <property type="match status" value="1"/>
</dbReference>
<organism evidence="3 4">
    <name type="scientific">Rhizophagus irregularis (strain DAOM 197198w)</name>
    <name type="common">Glomus intraradices</name>
    <dbReference type="NCBI Taxonomy" id="1432141"/>
    <lineage>
        <taxon>Eukaryota</taxon>
        <taxon>Fungi</taxon>
        <taxon>Fungi incertae sedis</taxon>
        <taxon>Mucoromycota</taxon>
        <taxon>Glomeromycotina</taxon>
        <taxon>Glomeromycetes</taxon>
        <taxon>Glomerales</taxon>
        <taxon>Glomeraceae</taxon>
        <taxon>Rhizophagus</taxon>
    </lineage>
</organism>
<evidence type="ECO:0000313" key="3">
    <source>
        <dbReference type="EMBL" id="EXX61562.1"/>
    </source>
</evidence>
<dbReference type="Pfam" id="PF00075">
    <property type="entry name" value="RNase_H"/>
    <property type="match status" value="1"/>
</dbReference>
<dbReference type="Proteomes" id="UP000022910">
    <property type="component" value="Unassembled WGS sequence"/>
</dbReference>
<dbReference type="GO" id="GO:0003676">
    <property type="term" value="F:nucleic acid binding"/>
    <property type="evidence" value="ECO:0007669"/>
    <property type="project" value="InterPro"/>
</dbReference>
<dbReference type="Pfam" id="PF00078">
    <property type="entry name" value="RVT_1"/>
    <property type="match status" value="1"/>
</dbReference>
<dbReference type="PROSITE" id="PS50879">
    <property type="entry name" value="RNASE_H_1"/>
    <property type="match status" value="1"/>
</dbReference>
<dbReference type="HOGENOM" id="CLU_002435_10_1_1"/>
<dbReference type="STRING" id="1432141.A0A015IWC3"/>
<accession>A0A015IWC3</accession>
<dbReference type="SUPFAM" id="SSF56672">
    <property type="entry name" value="DNA/RNA polymerases"/>
    <property type="match status" value="1"/>
</dbReference>
<comment type="caution">
    <text evidence="3">The sequence shown here is derived from an EMBL/GenBank/DDBJ whole genome shotgun (WGS) entry which is preliminary data.</text>
</comment>
<dbReference type="InterPro" id="IPR000477">
    <property type="entry name" value="RT_dom"/>
</dbReference>
<reference evidence="3 4" key="1">
    <citation type="submission" date="2014-02" db="EMBL/GenBank/DDBJ databases">
        <title>Single nucleus genome sequencing reveals high similarity among nuclei of an endomycorrhizal fungus.</title>
        <authorList>
            <person name="Lin K."/>
            <person name="Geurts R."/>
            <person name="Zhang Z."/>
            <person name="Limpens E."/>
            <person name="Saunders D.G."/>
            <person name="Mu D."/>
            <person name="Pang E."/>
            <person name="Cao H."/>
            <person name="Cha H."/>
            <person name="Lin T."/>
            <person name="Zhou Q."/>
            <person name="Shang Y."/>
            <person name="Li Y."/>
            <person name="Ivanov S."/>
            <person name="Sharma T."/>
            <person name="Velzen R.V."/>
            <person name="Ruijter N.D."/>
            <person name="Aanen D.K."/>
            <person name="Win J."/>
            <person name="Kamoun S."/>
            <person name="Bisseling T."/>
            <person name="Huang S."/>
        </authorList>
    </citation>
    <scope>NUCLEOTIDE SEQUENCE [LARGE SCALE GENOMIC DNA]</scope>
    <source>
        <strain evidence="4">DAOM197198w</strain>
    </source>
</reference>
<evidence type="ECO:0000313" key="4">
    <source>
        <dbReference type="Proteomes" id="UP000022910"/>
    </source>
</evidence>